<dbReference type="SUPFAM" id="SSF50129">
    <property type="entry name" value="GroES-like"/>
    <property type="match status" value="2"/>
</dbReference>
<dbReference type="PROSITE" id="PS00059">
    <property type="entry name" value="ADH_ZINC"/>
    <property type="match status" value="1"/>
</dbReference>
<evidence type="ECO:0000256" key="1">
    <source>
        <dbReference type="ARBA" id="ARBA00001947"/>
    </source>
</evidence>
<evidence type="ECO:0000259" key="6">
    <source>
        <dbReference type="SMART" id="SM00829"/>
    </source>
</evidence>
<gene>
    <name evidence="7" type="ORF">METZ01_LOCUS132171</name>
</gene>
<keyword evidence="3" id="KW-0862">Zinc</keyword>
<proteinExistence type="predicted"/>
<dbReference type="GO" id="GO:0008270">
    <property type="term" value="F:zinc ion binding"/>
    <property type="evidence" value="ECO:0007669"/>
    <property type="project" value="InterPro"/>
</dbReference>
<evidence type="ECO:0000256" key="5">
    <source>
        <dbReference type="ARBA" id="ARBA00023027"/>
    </source>
</evidence>
<dbReference type="GO" id="GO:0046294">
    <property type="term" value="P:formaldehyde catabolic process"/>
    <property type="evidence" value="ECO:0007669"/>
    <property type="project" value="TreeGrafter"/>
</dbReference>
<keyword evidence="2" id="KW-0479">Metal-binding</keyword>
<dbReference type="PANTHER" id="PTHR43880:SF12">
    <property type="entry name" value="ALCOHOL DEHYDROGENASE CLASS-3"/>
    <property type="match status" value="1"/>
</dbReference>
<dbReference type="SMART" id="SM00829">
    <property type="entry name" value="PKS_ER"/>
    <property type="match status" value="1"/>
</dbReference>
<name>A0A381YS49_9ZZZZ</name>
<keyword evidence="5" id="KW-0520">NAD</keyword>
<reference evidence="7" key="1">
    <citation type="submission" date="2018-05" db="EMBL/GenBank/DDBJ databases">
        <authorList>
            <person name="Lanie J.A."/>
            <person name="Ng W.-L."/>
            <person name="Kazmierczak K.M."/>
            <person name="Andrzejewski T.M."/>
            <person name="Davidsen T.M."/>
            <person name="Wayne K.J."/>
            <person name="Tettelin H."/>
            <person name="Glass J.I."/>
            <person name="Rusch D."/>
            <person name="Podicherti R."/>
            <person name="Tsui H.-C.T."/>
            <person name="Winkler M.E."/>
        </authorList>
    </citation>
    <scope>NUCLEOTIDE SEQUENCE</scope>
</reference>
<protein>
    <recommendedName>
        <fullName evidence="6">Enoyl reductase (ER) domain-containing protein</fullName>
    </recommendedName>
</protein>
<organism evidence="7">
    <name type="scientific">marine metagenome</name>
    <dbReference type="NCBI Taxonomy" id="408172"/>
    <lineage>
        <taxon>unclassified sequences</taxon>
        <taxon>metagenomes</taxon>
        <taxon>ecological metagenomes</taxon>
    </lineage>
</organism>
<dbReference type="InterPro" id="IPR002328">
    <property type="entry name" value="ADH_Zn_CS"/>
</dbReference>
<dbReference type="GO" id="GO:0051903">
    <property type="term" value="F:S-(hydroxymethyl)glutathione dehydrogenase [NAD(P)+] activity"/>
    <property type="evidence" value="ECO:0007669"/>
    <property type="project" value="TreeGrafter"/>
</dbReference>
<dbReference type="InterPro" id="IPR036291">
    <property type="entry name" value="NAD(P)-bd_dom_sf"/>
</dbReference>
<dbReference type="PANTHER" id="PTHR43880">
    <property type="entry name" value="ALCOHOL DEHYDROGENASE"/>
    <property type="match status" value="1"/>
</dbReference>
<dbReference type="FunFam" id="3.40.50.720:FF:000003">
    <property type="entry name" value="S-(hydroxymethyl)glutathione dehydrogenase"/>
    <property type="match status" value="1"/>
</dbReference>
<dbReference type="InterPro" id="IPR013154">
    <property type="entry name" value="ADH-like_N"/>
</dbReference>
<evidence type="ECO:0000256" key="4">
    <source>
        <dbReference type="ARBA" id="ARBA00023002"/>
    </source>
</evidence>
<evidence type="ECO:0000256" key="3">
    <source>
        <dbReference type="ARBA" id="ARBA00022833"/>
    </source>
</evidence>
<dbReference type="InterPro" id="IPR013149">
    <property type="entry name" value="ADH-like_C"/>
</dbReference>
<sequence length="374" mass="39289">MKVKAAVLRESGKPLPYANSLPLSIEEVELDPPQSGEVLVQIKAAGLCHSDLVAIDGERAKPMPMVIGHEAAGIVCKLGPEVERLAVGDHVVPSYVASCGRCDMCQVGRPALCHPATEANKAGTLIDGTTRLHNNGQRIYHHSGVAAFSEYAVISQNALVKIDPKIPFEVAALFGCAVVTGVGSVVNTANVSPGESVAIVGLGGVGLNALLASIASGAGRVIAVDVKEKKLKIASQLGAHNTFNSTLENCVEQILELTDGGVHFAFETAGVSPALDLAYKITRRGGTTVVAGMPGPEATITLSHLSLSAEERIIKGSYMGSCVPSRDIPRYIALYQKDCLPIDRLLSDRIGFEGLNEAFDRLADGEALRQILIL</sequence>
<comment type="cofactor">
    <cofactor evidence="1">
        <name>Zn(2+)</name>
        <dbReference type="ChEBI" id="CHEBI:29105"/>
    </cofactor>
</comment>
<accession>A0A381YS49</accession>
<keyword evidence="4" id="KW-0560">Oxidoreductase</keyword>
<evidence type="ECO:0000313" key="7">
    <source>
        <dbReference type="EMBL" id="SVA79317.1"/>
    </source>
</evidence>
<evidence type="ECO:0000256" key="2">
    <source>
        <dbReference type="ARBA" id="ARBA00022723"/>
    </source>
</evidence>
<dbReference type="FunFam" id="3.90.180.10:FF:000067">
    <property type="entry name" value="alcohol dehydrogenase 1-like isoform X1"/>
    <property type="match status" value="1"/>
</dbReference>
<dbReference type="SUPFAM" id="SSF51735">
    <property type="entry name" value="NAD(P)-binding Rossmann-fold domains"/>
    <property type="match status" value="1"/>
</dbReference>
<dbReference type="InterPro" id="IPR011032">
    <property type="entry name" value="GroES-like_sf"/>
</dbReference>
<dbReference type="Gene3D" id="3.40.50.720">
    <property type="entry name" value="NAD(P)-binding Rossmann-like Domain"/>
    <property type="match status" value="1"/>
</dbReference>
<dbReference type="EMBL" id="UINC01018814">
    <property type="protein sequence ID" value="SVA79317.1"/>
    <property type="molecule type" value="Genomic_DNA"/>
</dbReference>
<dbReference type="AlphaFoldDB" id="A0A381YS49"/>
<dbReference type="CDD" id="cd08281">
    <property type="entry name" value="liver_ADH_like1"/>
    <property type="match status" value="1"/>
</dbReference>
<feature type="domain" description="Enoyl reductase (ER)" evidence="6">
    <location>
        <begin position="20"/>
        <end position="373"/>
    </location>
</feature>
<dbReference type="InterPro" id="IPR020843">
    <property type="entry name" value="ER"/>
</dbReference>
<dbReference type="Pfam" id="PF00107">
    <property type="entry name" value="ADH_zinc_N"/>
    <property type="match status" value="1"/>
</dbReference>
<dbReference type="Gene3D" id="3.90.180.10">
    <property type="entry name" value="Medium-chain alcohol dehydrogenases, catalytic domain"/>
    <property type="match status" value="1"/>
</dbReference>
<dbReference type="Pfam" id="PF08240">
    <property type="entry name" value="ADH_N"/>
    <property type="match status" value="1"/>
</dbReference>
<dbReference type="GO" id="GO:0005829">
    <property type="term" value="C:cytosol"/>
    <property type="evidence" value="ECO:0007669"/>
    <property type="project" value="TreeGrafter"/>
</dbReference>